<organism evidence="2 3">
    <name type="scientific">Exophiala bonariae</name>
    <dbReference type="NCBI Taxonomy" id="1690606"/>
    <lineage>
        <taxon>Eukaryota</taxon>
        <taxon>Fungi</taxon>
        <taxon>Dikarya</taxon>
        <taxon>Ascomycota</taxon>
        <taxon>Pezizomycotina</taxon>
        <taxon>Eurotiomycetes</taxon>
        <taxon>Chaetothyriomycetidae</taxon>
        <taxon>Chaetothyriales</taxon>
        <taxon>Herpotrichiellaceae</taxon>
        <taxon>Exophiala</taxon>
    </lineage>
</organism>
<evidence type="ECO:0000256" key="1">
    <source>
        <dbReference type="SAM" id="MobiDB-lite"/>
    </source>
</evidence>
<protein>
    <recommendedName>
        <fullName evidence="4">VOC domain-containing protein</fullName>
    </recommendedName>
</protein>
<accession>A0AAV9MYE3</accession>
<reference evidence="2 3" key="1">
    <citation type="submission" date="2023-08" db="EMBL/GenBank/DDBJ databases">
        <title>Black Yeasts Isolated from many extreme environments.</title>
        <authorList>
            <person name="Coleine C."/>
            <person name="Stajich J.E."/>
            <person name="Selbmann L."/>
        </authorList>
    </citation>
    <scope>NUCLEOTIDE SEQUENCE [LARGE SCALE GENOMIC DNA]</scope>
    <source>
        <strain evidence="2 3">CCFEE 5792</strain>
    </source>
</reference>
<dbReference type="SUPFAM" id="SSF54593">
    <property type="entry name" value="Glyoxalase/Bleomycin resistance protein/Dihydroxybiphenyl dioxygenase"/>
    <property type="match status" value="1"/>
</dbReference>
<evidence type="ECO:0000313" key="3">
    <source>
        <dbReference type="Proteomes" id="UP001358417"/>
    </source>
</evidence>
<keyword evidence="3" id="KW-1185">Reference proteome</keyword>
<feature type="region of interest" description="Disordered" evidence="1">
    <location>
        <begin position="98"/>
        <end position="118"/>
    </location>
</feature>
<evidence type="ECO:0008006" key="4">
    <source>
        <dbReference type="Google" id="ProtNLM"/>
    </source>
</evidence>
<comment type="caution">
    <text evidence="2">The sequence shown here is derived from an EMBL/GenBank/DDBJ whole genome shotgun (WGS) entry which is preliminary data.</text>
</comment>
<dbReference type="Gene3D" id="3.10.180.10">
    <property type="entry name" value="2,3-Dihydroxybiphenyl 1,2-Dioxygenase, domain 1"/>
    <property type="match status" value="1"/>
</dbReference>
<dbReference type="EMBL" id="JAVRRD010000030">
    <property type="protein sequence ID" value="KAK5046499.1"/>
    <property type="molecule type" value="Genomic_DNA"/>
</dbReference>
<dbReference type="AlphaFoldDB" id="A0AAV9MYE3"/>
<dbReference type="InterPro" id="IPR029068">
    <property type="entry name" value="Glyas_Bleomycin-R_OHBP_Dase"/>
</dbReference>
<dbReference type="RefSeq" id="XP_064702090.1">
    <property type="nucleotide sequence ID" value="XM_064851849.1"/>
</dbReference>
<name>A0AAV9MYE3_9EURO</name>
<dbReference type="PANTHER" id="PTHR39175:SF1">
    <property type="entry name" value="FAMILY PROTEIN, PUTATIVE (AFU_ORTHOLOGUE AFUA_3G15060)-RELATED"/>
    <property type="match status" value="1"/>
</dbReference>
<sequence length="140" mass="15381">MPITGLAHINLTVPPGTLPLAVEFYSGTLGLKPREVPHLQKDSLAWFDIADSGQQVHVAFEKESDLVSAKSSRHPCFKLSDGQALLELRRKVYEHFERGGESAPVAADKPGAEDSGAKGVEYPQRFFARDYAGNRLEFSL</sequence>
<evidence type="ECO:0000313" key="2">
    <source>
        <dbReference type="EMBL" id="KAK5046499.1"/>
    </source>
</evidence>
<dbReference type="PANTHER" id="PTHR39175">
    <property type="entry name" value="FAMILY PROTEIN, PUTATIVE (AFU_ORTHOLOGUE AFUA_3G15060)-RELATED"/>
    <property type="match status" value="1"/>
</dbReference>
<proteinExistence type="predicted"/>
<dbReference type="GeneID" id="89976466"/>
<gene>
    <name evidence="2" type="ORF">LTR84_008302</name>
</gene>
<dbReference type="Proteomes" id="UP001358417">
    <property type="component" value="Unassembled WGS sequence"/>
</dbReference>